<dbReference type="Pfam" id="PF00293">
    <property type="entry name" value="NUDIX"/>
    <property type="match status" value="1"/>
</dbReference>
<dbReference type="Proteomes" id="UP000217676">
    <property type="component" value="Chromosome"/>
</dbReference>
<keyword evidence="8" id="KW-1185">Reference proteome</keyword>
<dbReference type="RefSeq" id="WP_359884173.1">
    <property type="nucleotide sequence ID" value="NZ_JBEYHT010000071.1"/>
</dbReference>
<evidence type="ECO:0000313" key="8">
    <source>
        <dbReference type="Proteomes" id="UP000217676"/>
    </source>
</evidence>
<keyword evidence="4" id="KW-0460">Magnesium</keyword>
<evidence type="ECO:0000313" key="7">
    <source>
        <dbReference type="EMBL" id="BAU88077.1"/>
    </source>
</evidence>
<sequence length="144" mass="16376">MPEKTIKAKALCYIVRDGRLLVHRHTDFPWEEVGVQVPAGSIRDGETPEAAALREAREETGLNDFKIVRKLGVTSYDMGPYRPEIQERHTFLMELTEPTPERWPSQEDHDGHGEPTRFECFWIPLETAHVLQSGQGALLGLLDI</sequence>
<feature type="domain" description="Nudix hydrolase" evidence="6">
    <location>
        <begin position="5"/>
        <end position="144"/>
    </location>
</feature>
<dbReference type="PANTHER" id="PTHR43222:SF2">
    <property type="entry name" value="NUDIX HYDROLASE 23, CHLOROPLASTIC"/>
    <property type="match status" value="1"/>
</dbReference>
<gene>
    <name evidence="7" type="ORF">SLA_7211</name>
</gene>
<dbReference type="InterPro" id="IPR020476">
    <property type="entry name" value="Nudix_hydrolase"/>
</dbReference>
<comment type="similarity">
    <text evidence="2 5">Belongs to the Nudix hydrolase family.</text>
</comment>
<keyword evidence="3 5" id="KW-0378">Hydrolase</keyword>
<evidence type="ECO:0000256" key="2">
    <source>
        <dbReference type="ARBA" id="ARBA00005582"/>
    </source>
</evidence>
<accession>A0A160P7X2</accession>
<evidence type="ECO:0000256" key="5">
    <source>
        <dbReference type="RuleBase" id="RU003476"/>
    </source>
</evidence>
<dbReference type="PRINTS" id="PR00502">
    <property type="entry name" value="NUDIXFAMILY"/>
</dbReference>
<dbReference type="CDD" id="cd04663">
    <property type="entry name" value="NUDIX_Hydrolase"/>
    <property type="match status" value="1"/>
</dbReference>
<dbReference type="InterPro" id="IPR000086">
    <property type="entry name" value="NUDIX_hydrolase_dom"/>
</dbReference>
<evidence type="ECO:0000256" key="3">
    <source>
        <dbReference type="ARBA" id="ARBA00022801"/>
    </source>
</evidence>
<dbReference type="AlphaFoldDB" id="A0A160P7X2"/>
<dbReference type="GO" id="GO:0016787">
    <property type="term" value="F:hydrolase activity"/>
    <property type="evidence" value="ECO:0007669"/>
    <property type="project" value="UniProtKB-KW"/>
</dbReference>
<dbReference type="SUPFAM" id="SSF55811">
    <property type="entry name" value="Nudix"/>
    <property type="match status" value="1"/>
</dbReference>
<proteinExistence type="inferred from homology"/>
<name>A0A160P7X2_STRLU</name>
<dbReference type="InterPro" id="IPR020084">
    <property type="entry name" value="NUDIX_hydrolase_CS"/>
</dbReference>
<organism evidence="7 8">
    <name type="scientific">Streptomyces laurentii</name>
    <dbReference type="NCBI Taxonomy" id="39478"/>
    <lineage>
        <taxon>Bacteria</taxon>
        <taxon>Bacillati</taxon>
        <taxon>Actinomycetota</taxon>
        <taxon>Actinomycetes</taxon>
        <taxon>Kitasatosporales</taxon>
        <taxon>Streptomycetaceae</taxon>
        <taxon>Streptomyces</taxon>
    </lineage>
</organism>
<dbReference type="PANTHER" id="PTHR43222">
    <property type="entry name" value="NUDIX HYDROLASE 23"/>
    <property type="match status" value="1"/>
</dbReference>
<reference evidence="7 8" key="1">
    <citation type="journal article" date="2016" name="Genome Announc.">
        <title>Complete Genome Sequence of Thiostrepton-Producing Streptomyces laurentii ATCC 31255.</title>
        <authorList>
            <person name="Doi K."/>
            <person name="Fujino Y."/>
            <person name="Nagayoshi Y."/>
            <person name="Ohshima T."/>
            <person name="Ogata S."/>
        </authorList>
    </citation>
    <scope>NUCLEOTIDE SEQUENCE [LARGE SCALE GENOMIC DNA]</scope>
    <source>
        <strain evidence="7 8">ATCC 31255</strain>
    </source>
</reference>
<evidence type="ECO:0000256" key="1">
    <source>
        <dbReference type="ARBA" id="ARBA00001946"/>
    </source>
</evidence>
<dbReference type="KEGG" id="slau:SLA_7211"/>
<dbReference type="PROSITE" id="PS00893">
    <property type="entry name" value="NUDIX_BOX"/>
    <property type="match status" value="1"/>
</dbReference>
<dbReference type="Gene3D" id="3.90.79.10">
    <property type="entry name" value="Nucleoside Triphosphate Pyrophosphohydrolase"/>
    <property type="match status" value="1"/>
</dbReference>
<comment type="cofactor">
    <cofactor evidence="1">
        <name>Mg(2+)</name>
        <dbReference type="ChEBI" id="CHEBI:18420"/>
    </cofactor>
</comment>
<dbReference type="PROSITE" id="PS51462">
    <property type="entry name" value="NUDIX"/>
    <property type="match status" value="1"/>
</dbReference>
<dbReference type="InterPro" id="IPR015797">
    <property type="entry name" value="NUDIX_hydrolase-like_dom_sf"/>
</dbReference>
<evidence type="ECO:0000259" key="6">
    <source>
        <dbReference type="PROSITE" id="PS51462"/>
    </source>
</evidence>
<evidence type="ECO:0000256" key="4">
    <source>
        <dbReference type="ARBA" id="ARBA00022842"/>
    </source>
</evidence>
<dbReference type="EMBL" id="AP017424">
    <property type="protein sequence ID" value="BAU88077.1"/>
    <property type="molecule type" value="Genomic_DNA"/>
</dbReference>
<protein>
    <submittedName>
        <fullName evidence="7">MutT/nudix family protein</fullName>
    </submittedName>
</protein>